<reference evidence="9 10" key="1">
    <citation type="journal article" date="2019" name="Sci. Rep.">
        <title>A high-quality genome of Eragrostis curvula grass provides insights into Poaceae evolution and supports new strategies to enhance forage quality.</title>
        <authorList>
            <person name="Carballo J."/>
            <person name="Santos B.A.C.M."/>
            <person name="Zappacosta D."/>
            <person name="Garbus I."/>
            <person name="Selva J.P."/>
            <person name="Gallo C.A."/>
            <person name="Diaz A."/>
            <person name="Albertini E."/>
            <person name="Caccamo M."/>
            <person name="Echenique V."/>
        </authorList>
    </citation>
    <scope>NUCLEOTIDE SEQUENCE [LARGE SCALE GENOMIC DNA]</scope>
    <source>
        <strain evidence="10">cv. Victoria</strain>
        <tissue evidence="9">Leaf</tissue>
    </source>
</reference>
<dbReference type="Gene3D" id="4.10.60.10">
    <property type="entry name" value="Zinc finger, CCHC-type"/>
    <property type="match status" value="1"/>
</dbReference>
<feature type="compositionally biased region" description="Basic and acidic residues" evidence="7">
    <location>
        <begin position="709"/>
        <end position="719"/>
    </location>
</feature>
<comment type="function">
    <text evidence="6">Putative transcription activator involved in regulating light control of development.</text>
</comment>
<dbReference type="Pfam" id="PF03101">
    <property type="entry name" value="FAR1"/>
    <property type="match status" value="1"/>
</dbReference>
<proteinExistence type="inferred from homology"/>
<dbReference type="PANTHER" id="PTHR31669">
    <property type="entry name" value="PROTEIN FAR1-RELATED SEQUENCE 10-RELATED"/>
    <property type="match status" value="1"/>
</dbReference>
<dbReference type="SMART" id="SM00575">
    <property type="entry name" value="ZnF_PMZ"/>
    <property type="match status" value="1"/>
</dbReference>
<feature type="region of interest" description="Disordered" evidence="7">
    <location>
        <begin position="648"/>
        <end position="732"/>
    </location>
</feature>
<dbReference type="InterPro" id="IPR006564">
    <property type="entry name" value="Znf_PMZ"/>
</dbReference>
<keyword evidence="10" id="KW-1185">Reference proteome</keyword>
<dbReference type="InterPro" id="IPR018289">
    <property type="entry name" value="MULE_transposase_dom"/>
</dbReference>
<comment type="subcellular location">
    <subcellularLocation>
        <location evidence="6">Nucleus</location>
    </subcellularLocation>
</comment>
<dbReference type="InterPro" id="IPR031052">
    <property type="entry name" value="FHY3/FAR1"/>
</dbReference>
<dbReference type="PROSITE" id="PS50966">
    <property type="entry name" value="ZF_SWIM"/>
    <property type="match status" value="1"/>
</dbReference>
<dbReference type="InterPro" id="IPR007527">
    <property type="entry name" value="Znf_SWIM"/>
</dbReference>
<evidence type="ECO:0000256" key="1">
    <source>
        <dbReference type="ARBA" id="ARBA00005889"/>
    </source>
</evidence>
<organism evidence="9 10">
    <name type="scientific">Eragrostis curvula</name>
    <name type="common">weeping love grass</name>
    <dbReference type="NCBI Taxonomy" id="38414"/>
    <lineage>
        <taxon>Eukaryota</taxon>
        <taxon>Viridiplantae</taxon>
        <taxon>Streptophyta</taxon>
        <taxon>Embryophyta</taxon>
        <taxon>Tracheophyta</taxon>
        <taxon>Spermatophyta</taxon>
        <taxon>Magnoliopsida</taxon>
        <taxon>Liliopsida</taxon>
        <taxon>Poales</taxon>
        <taxon>Poaceae</taxon>
        <taxon>PACMAD clade</taxon>
        <taxon>Chloridoideae</taxon>
        <taxon>Eragrostideae</taxon>
        <taxon>Eragrostidinae</taxon>
        <taxon>Eragrostis</taxon>
    </lineage>
</organism>
<keyword evidence="4 6" id="KW-0862">Zinc</keyword>
<dbReference type="GO" id="GO:0005634">
    <property type="term" value="C:nucleus"/>
    <property type="evidence" value="ECO:0007669"/>
    <property type="project" value="UniProtKB-SubCell"/>
</dbReference>
<feature type="domain" description="SWIM-type" evidence="8">
    <location>
        <begin position="533"/>
        <end position="569"/>
    </location>
</feature>
<dbReference type="EMBL" id="RWGY01000029">
    <property type="protein sequence ID" value="TVU20202.1"/>
    <property type="molecule type" value="Genomic_DNA"/>
</dbReference>
<evidence type="ECO:0000256" key="7">
    <source>
        <dbReference type="SAM" id="MobiDB-lite"/>
    </source>
</evidence>
<dbReference type="Pfam" id="PF10551">
    <property type="entry name" value="MULE"/>
    <property type="match status" value="1"/>
</dbReference>
<keyword evidence="3 5" id="KW-0863">Zinc-finger</keyword>
<evidence type="ECO:0000313" key="10">
    <source>
        <dbReference type="Proteomes" id="UP000324897"/>
    </source>
</evidence>
<dbReference type="AlphaFoldDB" id="A0A5J9U8Y8"/>
<keyword evidence="2 6" id="KW-0479">Metal-binding</keyword>
<accession>A0A5J9U8Y8</accession>
<dbReference type="OrthoDB" id="685741at2759"/>
<evidence type="ECO:0000313" key="9">
    <source>
        <dbReference type="EMBL" id="TVU20202.1"/>
    </source>
</evidence>
<sequence length="785" mass="87303">MEVRGARVPAAWNYGAVERALRDASLRGDACIFEPAVGKSFDSSEEAFEFMNMYSWEVGFGVRFGRSRTSKSGRRTMQDIVCACEGHGGAESARSVRCGCPAMVRLLRQADDSWAISRFVTVHNHPLSVGCGERRQWKSHNRIDKMTKDLVRHLRDNNVQISRVCNIVGSIHGRASYVPFSRQSIRSLCGRLAQESIEGDMAKTLTIFESMKAADPKMCLRIDLDEGSRVRSMFWAHGASKLGYDSFGDVVTFDTTYRTNLYNLPFGLFVGVNHHFQSVVFAAVLLTEETTQAFQWAFRTFVDVMGGEPKTILTDQCQAMRAAISTELPRTRHRWCRWHVLKKAKESLGPVYTKSSSFKSDLHDLLDQTVSIAVFESKWATLIGRYKLQGNQFLARAYENRRMWAKPYFADTFCAGMTSTQRSESANHVLKTYVPRAAPMHLFVSQYNRLITDKEADEGKEEHATKQVCRIMRVGVPIEHHASAVYTRKMFERFSKELFKSGSYKCYPSESGRSYRVVLISSEDNDLVGPDEYEVGESSDGSSMHCECKMFEHVGMPCRHMLNVLVHNGVKEIPKGLVLKRWTREARAGSVTGQDAAGKQVEADPASLHHIIYASAMELVSMSGSSRQAFDVGLSFVTRAKDAISSMTVVDPNPAPGPDARGACEDVSAAASTLSEVAAPPRVRSRGRPKEKRFKSAIESPGARKRKAPAKDQDQDPKCRAPNSRSASRKCRQCGSTDHASWMCTGAERAGPPPASSRRCRLCGSAGHNKSTCGRKTTYKATSLA</sequence>
<comment type="caution">
    <text evidence="9">The sequence shown here is derived from an EMBL/GenBank/DDBJ whole genome shotgun (WGS) entry which is preliminary data.</text>
</comment>
<protein>
    <recommendedName>
        <fullName evidence="6">Protein FAR1-RELATED SEQUENCE</fullName>
    </recommendedName>
</protein>
<gene>
    <name evidence="9" type="ORF">EJB05_36401</name>
</gene>
<feature type="compositionally biased region" description="Basic residues" evidence="7">
    <location>
        <begin position="683"/>
        <end position="695"/>
    </location>
</feature>
<comment type="similarity">
    <text evidence="1 6">Belongs to the FHY3/FAR1 family.</text>
</comment>
<evidence type="ECO:0000256" key="3">
    <source>
        <dbReference type="ARBA" id="ARBA00022771"/>
    </source>
</evidence>
<dbReference type="PANTHER" id="PTHR31669:SF168">
    <property type="entry name" value="PROTEIN FAR1-RELATED SEQUENCE"/>
    <property type="match status" value="1"/>
</dbReference>
<dbReference type="InterPro" id="IPR004330">
    <property type="entry name" value="FAR1_DNA_bnd_dom"/>
</dbReference>
<dbReference type="Proteomes" id="UP000324897">
    <property type="component" value="Chromosome 7"/>
</dbReference>
<keyword evidence="6" id="KW-0539">Nucleus</keyword>
<dbReference type="GO" id="GO:0008270">
    <property type="term" value="F:zinc ion binding"/>
    <property type="evidence" value="ECO:0007669"/>
    <property type="project" value="UniProtKB-UniRule"/>
</dbReference>
<dbReference type="GO" id="GO:0006355">
    <property type="term" value="P:regulation of DNA-templated transcription"/>
    <property type="evidence" value="ECO:0007669"/>
    <property type="project" value="UniProtKB-UniRule"/>
</dbReference>
<dbReference type="Gramene" id="TVU20202">
    <property type="protein sequence ID" value="TVU20202"/>
    <property type="gene ID" value="EJB05_36401"/>
</dbReference>
<feature type="non-terminal residue" evidence="9">
    <location>
        <position position="1"/>
    </location>
</feature>
<evidence type="ECO:0000259" key="8">
    <source>
        <dbReference type="PROSITE" id="PS50966"/>
    </source>
</evidence>
<evidence type="ECO:0000256" key="2">
    <source>
        <dbReference type="ARBA" id="ARBA00022723"/>
    </source>
</evidence>
<evidence type="ECO:0000256" key="4">
    <source>
        <dbReference type="ARBA" id="ARBA00022833"/>
    </source>
</evidence>
<evidence type="ECO:0000256" key="6">
    <source>
        <dbReference type="RuleBase" id="RU367018"/>
    </source>
</evidence>
<evidence type="ECO:0000256" key="5">
    <source>
        <dbReference type="PROSITE-ProRule" id="PRU00325"/>
    </source>
</evidence>
<name>A0A5J9U8Y8_9POAL</name>